<reference evidence="1 2" key="1">
    <citation type="journal article" date="2012" name="J. Am. Chem. Soc.">
        <title>Bacterial biosynthesis and maturation of the didemnin anti-cancer agents.</title>
        <authorList>
            <person name="Xu Y."/>
            <person name="Kersten R.D."/>
            <person name="Nam S.J."/>
            <person name="Lu L."/>
            <person name="Al-Suwailem A.M."/>
            <person name="Zheng H."/>
            <person name="Fenical W."/>
            <person name="Dorrestein P.C."/>
            <person name="Moore B.S."/>
            <person name="Qian P.Y."/>
        </authorList>
    </citation>
    <scope>NUCLEOTIDE SEQUENCE [LARGE SCALE GENOMIC DNA]</scope>
    <source>
        <strain evidence="1 2">KA081020-065</strain>
    </source>
</reference>
<dbReference type="AlphaFoldDB" id="I3TTD8"/>
<keyword evidence="1" id="KW-0614">Plasmid</keyword>
<dbReference type="EMBL" id="CP003238">
    <property type="protein sequence ID" value="AFK56026.1"/>
    <property type="molecule type" value="Genomic_DNA"/>
</dbReference>
<evidence type="ECO:0000313" key="1">
    <source>
        <dbReference type="EMBL" id="AFK56026.1"/>
    </source>
</evidence>
<gene>
    <name evidence="1" type="ordered locus">TMO_b0018</name>
</gene>
<protein>
    <recommendedName>
        <fullName evidence="3">Mor transcription activator domain-containing protein</fullName>
    </recommendedName>
</protein>
<geneLocation type="plasmid" evidence="1 2">
    <name>pTM2</name>
</geneLocation>
<accession>I3TTD8</accession>
<dbReference type="HOGENOM" id="CLU_2398671_0_0_5"/>
<dbReference type="RefSeq" id="WP_014752779.1">
    <property type="nucleotide sequence ID" value="NC_017966.1"/>
</dbReference>
<sequence>MAAPAATFRPPGAWTGGHWLSALIGPEAATRFCDAFGPGHLTLPRHPTNRADRRRLIGDAAGPAHAVARRFGVTERWVYACRAAVRAARRAGA</sequence>
<dbReference type="Proteomes" id="UP000005258">
    <property type="component" value="Plasmid pTM2"/>
</dbReference>
<organism evidence="1 2">
    <name type="scientific">Tistrella mobilis (strain KA081020-065)</name>
    <dbReference type="NCBI Taxonomy" id="1110502"/>
    <lineage>
        <taxon>Bacteria</taxon>
        <taxon>Pseudomonadati</taxon>
        <taxon>Pseudomonadota</taxon>
        <taxon>Alphaproteobacteria</taxon>
        <taxon>Geminicoccales</taxon>
        <taxon>Geminicoccaceae</taxon>
        <taxon>Tistrella</taxon>
    </lineage>
</organism>
<evidence type="ECO:0008006" key="3">
    <source>
        <dbReference type="Google" id="ProtNLM"/>
    </source>
</evidence>
<dbReference type="KEGG" id="tmo:TMO_b0018"/>
<name>I3TTD8_TISMK</name>
<evidence type="ECO:0000313" key="2">
    <source>
        <dbReference type="Proteomes" id="UP000005258"/>
    </source>
</evidence>
<keyword evidence="2" id="KW-1185">Reference proteome</keyword>
<proteinExistence type="predicted"/>